<dbReference type="RefSeq" id="WP_073095257.1">
    <property type="nucleotide sequence ID" value="NZ_FRCY01000008.1"/>
</dbReference>
<protein>
    <submittedName>
        <fullName evidence="1">Uncharacterized protein</fullName>
    </submittedName>
</protein>
<dbReference type="Proteomes" id="UP000184513">
    <property type="component" value="Unassembled WGS sequence"/>
</dbReference>
<dbReference type="AlphaFoldDB" id="A0A1M7PEY5"/>
<organism evidence="1 2">
    <name type="scientific">Cyclobacterium lianum</name>
    <dbReference type="NCBI Taxonomy" id="388280"/>
    <lineage>
        <taxon>Bacteria</taxon>
        <taxon>Pseudomonadati</taxon>
        <taxon>Bacteroidota</taxon>
        <taxon>Cytophagia</taxon>
        <taxon>Cytophagales</taxon>
        <taxon>Cyclobacteriaceae</taxon>
        <taxon>Cyclobacterium</taxon>
    </lineage>
</organism>
<dbReference type="OrthoDB" id="943438at2"/>
<accession>A0A1M7PEY5</accession>
<gene>
    <name evidence="1" type="ORF">SAMN04488057_108134</name>
</gene>
<proteinExistence type="predicted"/>
<keyword evidence="2" id="KW-1185">Reference proteome</keyword>
<evidence type="ECO:0000313" key="1">
    <source>
        <dbReference type="EMBL" id="SHN15472.1"/>
    </source>
</evidence>
<dbReference type="SUPFAM" id="SSF160574">
    <property type="entry name" value="BT0923-like"/>
    <property type="match status" value="1"/>
</dbReference>
<dbReference type="Gene3D" id="3.10.450.360">
    <property type="match status" value="1"/>
</dbReference>
<dbReference type="STRING" id="388280.SAMN04488057_108134"/>
<reference evidence="1 2" key="1">
    <citation type="submission" date="2016-11" db="EMBL/GenBank/DDBJ databases">
        <authorList>
            <person name="Jaros S."/>
            <person name="Januszkiewicz K."/>
            <person name="Wedrychowicz H."/>
        </authorList>
    </citation>
    <scope>NUCLEOTIDE SEQUENCE [LARGE SCALE GENOMIC DNA]</scope>
    <source>
        <strain evidence="1 2">CGMCC 1.6102</strain>
    </source>
</reference>
<dbReference type="EMBL" id="FRCY01000008">
    <property type="protein sequence ID" value="SHN15472.1"/>
    <property type="molecule type" value="Genomic_DNA"/>
</dbReference>
<evidence type="ECO:0000313" key="2">
    <source>
        <dbReference type="Proteomes" id="UP000184513"/>
    </source>
</evidence>
<sequence>MDWRIVNVLLFFASLVAYGQEKVEREYRVKVREVPAEAREWLDDAFEGHKRVKWFMEETSGKKSFEAKFPWKKEDYSVEFDLSGKIEDIEIQKNWQDLSEAIRNNLEVYFEANYSKWRIEKIQMQFTGEPDDLEDMIDEEEQEQIVIRFEIEYYAEKGEGKGLWEGLFDKDGNFMNKREVMIPPVDNLFF</sequence>
<name>A0A1M7PEY5_9BACT</name>